<sequence>MARRGSKKRGEGQYAPLPYPMLKSDAWRHLSGAAVKVFLELHTRFNGSNNGEVRLSYAEAAQSLGMGKATVQRAFDDLQAKGFVVLECKGNWYHRQAHEWRLTTKPVQKVKGNEPPSQDWRNWRPENSGRGSDLERSGGSVVPFQNPSKADGSKLEPVRADLEGSHGSGSEH</sequence>
<keyword evidence="3" id="KW-1185">Reference proteome</keyword>
<dbReference type="AlphaFoldDB" id="A0A222E8D7"/>
<evidence type="ECO:0008006" key="4">
    <source>
        <dbReference type="Google" id="ProtNLM"/>
    </source>
</evidence>
<accession>A0A222E8D7</accession>
<reference evidence="2 3" key="1">
    <citation type="submission" date="2017-07" db="EMBL/GenBank/DDBJ databases">
        <title>Genome Sequence of Antarctobacter heliothermus Strain SMS3 Isolated from a culture of the Diatom Skeletonema marinoi.</title>
        <authorList>
            <person name="Topel M."/>
            <person name="Pinder M.I.M."/>
            <person name="Johansson O.N."/>
            <person name="Kourtchenko O."/>
            <person name="Godhe A."/>
            <person name="Clarke A.K."/>
        </authorList>
    </citation>
    <scope>NUCLEOTIDE SEQUENCE [LARGE SCALE GENOMIC DNA]</scope>
    <source>
        <strain evidence="2 3">SMS3</strain>
    </source>
</reference>
<evidence type="ECO:0000256" key="1">
    <source>
        <dbReference type="SAM" id="MobiDB-lite"/>
    </source>
</evidence>
<dbReference type="Proteomes" id="UP000203589">
    <property type="component" value="Chromosome"/>
</dbReference>
<dbReference type="RefSeq" id="WP_094036242.1">
    <property type="nucleotide sequence ID" value="NZ_CP022540.1"/>
</dbReference>
<evidence type="ECO:0000313" key="2">
    <source>
        <dbReference type="EMBL" id="ASP22465.1"/>
    </source>
</evidence>
<dbReference type="EMBL" id="CP022540">
    <property type="protein sequence ID" value="ASP22465.1"/>
    <property type="molecule type" value="Genomic_DNA"/>
</dbReference>
<feature type="region of interest" description="Disordered" evidence="1">
    <location>
        <begin position="105"/>
        <end position="172"/>
    </location>
</feature>
<gene>
    <name evidence="2" type="ORF">ANTHELSMS3_03846</name>
</gene>
<dbReference type="SUPFAM" id="SSF46785">
    <property type="entry name" value="Winged helix' DNA-binding domain"/>
    <property type="match status" value="1"/>
</dbReference>
<name>A0A222E8D7_9RHOB</name>
<dbReference type="InterPro" id="IPR036388">
    <property type="entry name" value="WH-like_DNA-bd_sf"/>
</dbReference>
<dbReference type="KEGG" id="aht:ANTHELSMS3_03846"/>
<dbReference type="Gene3D" id="1.10.10.10">
    <property type="entry name" value="Winged helix-like DNA-binding domain superfamily/Winged helix DNA-binding domain"/>
    <property type="match status" value="1"/>
</dbReference>
<dbReference type="InterPro" id="IPR036390">
    <property type="entry name" value="WH_DNA-bd_sf"/>
</dbReference>
<protein>
    <recommendedName>
        <fullName evidence="4">Helix-turn-helix domain-containing protein</fullName>
    </recommendedName>
</protein>
<dbReference type="OrthoDB" id="6058756at2"/>
<organism evidence="2 3">
    <name type="scientific">Antarctobacter heliothermus</name>
    <dbReference type="NCBI Taxonomy" id="74033"/>
    <lineage>
        <taxon>Bacteria</taxon>
        <taxon>Pseudomonadati</taxon>
        <taxon>Pseudomonadota</taxon>
        <taxon>Alphaproteobacteria</taxon>
        <taxon>Rhodobacterales</taxon>
        <taxon>Roseobacteraceae</taxon>
        <taxon>Antarctobacter</taxon>
    </lineage>
</organism>
<proteinExistence type="predicted"/>
<feature type="compositionally biased region" description="Basic and acidic residues" evidence="1">
    <location>
        <begin position="151"/>
        <end position="172"/>
    </location>
</feature>
<evidence type="ECO:0000313" key="3">
    <source>
        <dbReference type="Proteomes" id="UP000203589"/>
    </source>
</evidence>